<dbReference type="InterPro" id="IPR011990">
    <property type="entry name" value="TPR-like_helical_dom_sf"/>
</dbReference>
<protein>
    <recommendedName>
        <fullName evidence="3">Pentatricopeptide repeat-containing protein, chloroplastic</fullName>
    </recommendedName>
</protein>
<accession>A0A812NXV7</accession>
<dbReference type="EMBL" id="CAJNDS010002077">
    <property type="protein sequence ID" value="CAE7308538.1"/>
    <property type="molecule type" value="Genomic_DNA"/>
</dbReference>
<evidence type="ECO:0000313" key="1">
    <source>
        <dbReference type="EMBL" id="CAE7308538.1"/>
    </source>
</evidence>
<evidence type="ECO:0000313" key="2">
    <source>
        <dbReference type="Proteomes" id="UP000604046"/>
    </source>
</evidence>
<dbReference type="OrthoDB" id="185373at2759"/>
<evidence type="ECO:0008006" key="3">
    <source>
        <dbReference type="Google" id="ProtNLM"/>
    </source>
</evidence>
<comment type="caution">
    <text evidence="1">The sequence shown here is derived from an EMBL/GenBank/DDBJ whole genome shotgun (WGS) entry which is preliminary data.</text>
</comment>
<dbReference type="PANTHER" id="PTHR47938">
    <property type="entry name" value="RESPIRATORY COMPLEX I CHAPERONE (CIA84), PUTATIVE (AFU_ORTHOLOGUE AFUA_2G06020)-RELATED"/>
    <property type="match status" value="1"/>
</dbReference>
<proteinExistence type="predicted"/>
<name>A0A812NXV7_9DINO</name>
<organism evidence="1 2">
    <name type="scientific">Symbiodinium natans</name>
    <dbReference type="NCBI Taxonomy" id="878477"/>
    <lineage>
        <taxon>Eukaryota</taxon>
        <taxon>Sar</taxon>
        <taxon>Alveolata</taxon>
        <taxon>Dinophyceae</taxon>
        <taxon>Suessiales</taxon>
        <taxon>Symbiodiniaceae</taxon>
        <taxon>Symbiodinium</taxon>
    </lineage>
</organism>
<sequence>MACAAGLLKHAKHPKQFSRSPHVQAIALLKESVGASDWELAVSVLSMAHASGVRHDQRSFSIALKASGRATAWEVACCLAPWMDRVGISLDSITFSTATTAIGYRWRLAFGLAAKMQKYLLFPDVVNYGSTISSCQQALQWSSALWLVGKMAHTALSANAVISGSLVSACSVVWKEALAIFDGMQKQQACSLVGTRRGDSDVSLASAAVFPFQSFPRSPKVRLNGVISNAMSAAYEQTGHWIAALQRACQSSTILDTISFNSVISSGEKAACWLPALDLLGRVAACGIQRSLVSFNAAVSACEKAAKWDAALDLSWAAPLQSISGDIVTLGAALSGCQACGLWRSSMDLLRWSAGSSLRHNTVILNTAIAASQGQWELSAGLLCQMESSRLVPSFLTLGAAIGACEEWSEWSRVLRLFKELHQLQLRRSDLIHNCAVTAASDGLCWSTALEFLRDLRAVQVQQDALSFSSSVAACQRNWQAALSVVEEMTRAMVAKDVVSLSYAVTACERGRVPLADILELIATTAQLELTSALSVNGGVTLD</sequence>
<reference evidence="1" key="1">
    <citation type="submission" date="2021-02" db="EMBL/GenBank/DDBJ databases">
        <authorList>
            <person name="Dougan E. K."/>
            <person name="Rhodes N."/>
            <person name="Thang M."/>
            <person name="Chan C."/>
        </authorList>
    </citation>
    <scope>NUCLEOTIDE SEQUENCE</scope>
</reference>
<dbReference type="AlphaFoldDB" id="A0A812NXV7"/>
<gene>
    <name evidence="1" type="ORF">SNAT2548_LOCUS16207</name>
</gene>
<dbReference type="GO" id="GO:0003729">
    <property type="term" value="F:mRNA binding"/>
    <property type="evidence" value="ECO:0007669"/>
    <property type="project" value="TreeGrafter"/>
</dbReference>
<dbReference type="Gene3D" id="1.25.40.10">
    <property type="entry name" value="Tetratricopeptide repeat domain"/>
    <property type="match status" value="3"/>
</dbReference>
<keyword evidence="2" id="KW-1185">Reference proteome</keyword>
<dbReference type="PANTHER" id="PTHR47938:SF35">
    <property type="entry name" value="PENTATRICOPEPTIDE REPEAT-CONTAINING PROTEIN 4, MITOCHONDRIAL-RELATED"/>
    <property type="match status" value="1"/>
</dbReference>
<dbReference type="Proteomes" id="UP000604046">
    <property type="component" value="Unassembled WGS sequence"/>
</dbReference>